<reference evidence="2 5" key="2">
    <citation type="submission" date="2018-11" db="EMBL/GenBank/DDBJ databases">
        <title>Proposal to divide the Flavobacteriaceae and reorganize its genera based on Amino Acid Identity values calculated from whole genome sequences.</title>
        <authorList>
            <person name="Nicholson A.C."/>
            <person name="Gulvik C.A."/>
            <person name="Whitney A.M."/>
            <person name="Humrighouse B.W."/>
            <person name="Bell M."/>
            <person name="Holmes B."/>
            <person name="Steigerwalt A.G."/>
            <person name="Villarma A."/>
            <person name="Sheth M."/>
            <person name="Batra D."/>
            <person name="Pryor J."/>
            <person name="Bernardet J.-F."/>
            <person name="Hugo C."/>
            <person name="Kampfer P."/>
            <person name="Newman J."/>
            <person name="McQuiston J.R."/>
        </authorList>
    </citation>
    <scope>NUCLEOTIDE SEQUENCE [LARGE SCALE GENOMIC DNA]</scope>
    <source>
        <strain evidence="2 5">DSM 16927</strain>
    </source>
</reference>
<dbReference type="InterPro" id="IPR050194">
    <property type="entry name" value="Glycosyltransferase_grp1"/>
</dbReference>
<dbReference type="Proteomes" id="UP000186106">
    <property type="component" value="Unassembled WGS sequence"/>
</dbReference>
<evidence type="ECO:0000313" key="4">
    <source>
        <dbReference type="Proteomes" id="UP000186106"/>
    </source>
</evidence>
<keyword evidence="5" id="KW-1185">Reference proteome</keyword>
<dbReference type="Pfam" id="PF00534">
    <property type="entry name" value="Glycos_transf_1"/>
    <property type="match status" value="1"/>
</dbReference>
<dbReference type="GO" id="GO:0016758">
    <property type="term" value="F:hexosyltransferase activity"/>
    <property type="evidence" value="ECO:0007669"/>
    <property type="project" value="TreeGrafter"/>
</dbReference>
<proteinExistence type="predicted"/>
<dbReference type="InterPro" id="IPR001296">
    <property type="entry name" value="Glyco_trans_1"/>
</dbReference>
<dbReference type="EMBL" id="FTNZ01000002">
    <property type="protein sequence ID" value="SIS31716.1"/>
    <property type="molecule type" value="Genomic_DNA"/>
</dbReference>
<sequence>MNILFLTMVKVDSLYERGLYTDLLRKFLEEGHNITVVTPTERREKKMTQLFEFENHRILKVKTFNLQKTNIVEKGLGTLAIERQFLGAVKKYLGNIKFDLVMYSTPPITFSNVVEYLKKRDNAFTYLLLKDIFPQNAVDMKMLKKDGILHRLFTKKEKKLYKISDKIGCMSQANVDFLLKHNKEISTEKIHVNPNTIEPIKLEYSELEKKEIRRKYDIPTDKTVFIYGGNLGKPQGVDFLLETILQNNQHNAYFLVVGSGTEYSKVYNWFKEINPKNAKLLQGLPKNDYDKLLSSCDVGLIFLHKDFTIPNFPSRLLSYLEMKMPVIAATDKNTDIGDVIEKAICGYKVISGDISGINEKILKFCLNKDLIDEMGNNGWDLLINNYTVDHSYEIIIKNIKA</sequence>
<evidence type="ECO:0000259" key="1">
    <source>
        <dbReference type="Pfam" id="PF00534"/>
    </source>
</evidence>
<evidence type="ECO:0000313" key="3">
    <source>
        <dbReference type="EMBL" id="SIS31716.1"/>
    </source>
</evidence>
<dbReference type="STRING" id="112234.SAMN05421768_102536"/>
<dbReference type="Gene3D" id="3.40.50.2000">
    <property type="entry name" value="Glycogen Phosphorylase B"/>
    <property type="match status" value="2"/>
</dbReference>
<organism evidence="3 4">
    <name type="scientific">Chryseobacterium joostei</name>
    <dbReference type="NCBI Taxonomy" id="112234"/>
    <lineage>
        <taxon>Bacteria</taxon>
        <taxon>Pseudomonadati</taxon>
        <taxon>Bacteroidota</taxon>
        <taxon>Flavobacteriia</taxon>
        <taxon>Flavobacteriales</taxon>
        <taxon>Weeksellaceae</taxon>
        <taxon>Chryseobacterium group</taxon>
        <taxon>Chryseobacterium</taxon>
    </lineage>
</organism>
<dbReference type="CDD" id="cd03794">
    <property type="entry name" value="GT4_WbuB-like"/>
    <property type="match status" value="1"/>
</dbReference>
<accession>A0A1N7I3V7</accession>
<dbReference type="AlphaFoldDB" id="A0A1N7I3V7"/>
<evidence type="ECO:0000313" key="2">
    <source>
        <dbReference type="EMBL" id="AZA99831.1"/>
    </source>
</evidence>
<dbReference type="KEGG" id="cjt:EG359_09445"/>
<dbReference type="PANTHER" id="PTHR45947:SF3">
    <property type="entry name" value="SULFOQUINOVOSYL TRANSFERASE SQD2"/>
    <property type="match status" value="1"/>
</dbReference>
<feature type="domain" description="Glycosyl transferase family 1" evidence="1">
    <location>
        <begin position="209"/>
        <end position="378"/>
    </location>
</feature>
<gene>
    <name evidence="2" type="ORF">EG359_09445</name>
    <name evidence="3" type="ORF">SAMN05421768_102536</name>
</gene>
<dbReference type="RefSeq" id="WP_076352590.1">
    <property type="nucleotide sequence ID" value="NZ_CP033926.1"/>
</dbReference>
<protein>
    <submittedName>
        <fullName evidence="2">Glycosyltransferase WbuB</fullName>
    </submittedName>
    <submittedName>
        <fullName evidence="3">Glycosyltransferase involved in cell wall bisynthesis</fullName>
    </submittedName>
</protein>
<dbReference type="PANTHER" id="PTHR45947">
    <property type="entry name" value="SULFOQUINOVOSYL TRANSFERASE SQD2"/>
    <property type="match status" value="1"/>
</dbReference>
<keyword evidence="3" id="KW-0808">Transferase</keyword>
<dbReference type="Proteomes" id="UP000279541">
    <property type="component" value="Chromosome"/>
</dbReference>
<dbReference type="EMBL" id="CP033926">
    <property type="protein sequence ID" value="AZA99831.1"/>
    <property type="molecule type" value="Genomic_DNA"/>
</dbReference>
<dbReference type="SUPFAM" id="SSF53756">
    <property type="entry name" value="UDP-Glycosyltransferase/glycogen phosphorylase"/>
    <property type="match status" value="1"/>
</dbReference>
<dbReference type="OrthoDB" id="9811902at2"/>
<name>A0A1N7I3V7_9FLAO</name>
<evidence type="ECO:0000313" key="5">
    <source>
        <dbReference type="Proteomes" id="UP000279541"/>
    </source>
</evidence>
<reference evidence="3 4" key="1">
    <citation type="submission" date="2017-01" db="EMBL/GenBank/DDBJ databases">
        <authorList>
            <person name="Mah S.A."/>
            <person name="Swanson W.J."/>
            <person name="Moy G.W."/>
            <person name="Vacquier V.D."/>
        </authorList>
    </citation>
    <scope>NUCLEOTIDE SEQUENCE [LARGE SCALE GENOMIC DNA]</scope>
    <source>
        <strain evidence="3 4">DSM 16927</strain>
    </source>
</reference>